<comment type="caution">
    <text evidence="1">The sequence shown here is derived from an EMBL/GenBank/DDBJ whole genome shotgun (WGS) entry which is preliminary data.</text>
</comment>
<organism evidence="1 2">
    <name type="scientific">Paenibacillus oryzae</name>
    <dbReference type="NCBI Taxonomy" id="1844972"/>
    <lineage>
        <taxon>Bacteria</taxon>
        <taxon>Bacillati</taxon>
        <taxon>Bacillota</taxon>
        <taxon>Bacilli</taxon>
        <taxon>Bacillales</taxon>
        <taxon>Paenibacillaceae</taxon>
        <taxon>Paenibacillus</taxon>
    </lineage>
</organism>
<dbReference type="AlphaFoldDB" id="A0A1A5YJ29"/>
<sequence length="244" mass="28600">MVMRSPSEPEKQLIIDKIQEMCPTTEQLERVCRVVLKEHPHDVYPQRSTTIQAINALVDRSVQKSVTSSLVAEFELTIQRTINDGSEFRPIDADLANQFGNMFTSLLKALEQMDDSELEQYTADIDSADMTEFKDKLANKAKFSKDKQEHALRSRTEISVLHRLAKKLGYRKYNMLKKKVMYLYFRICDSYPANQFPADYRFERLLEHLYAQLPAQIREYYDECLEQITGVIFDTTYDCYIFNE</sequence>
<dbReference type="Proteomes" id="UP000092024">
    <property type="component" value="Unassembled WGS sequence"/>
</dbReference>
<gene>
    <name evidence="1" type="ORF">A7K91_13610</name>
</gene>
<proteinExistence type="predicted"/>
<keyword evidence="2" id="KW-1185">Reference proteome</keyword>
<evidence type="ECO:0000313" key="2">
    <source>
        <dbReference type="Proteomes" id="UP000092024"/>
    </source>
</evidence>
<dbReference type="EMBL" id="LYPA01000054">
    <property type="protein sequence ID" value="OBR65616.1"/>
    <property type="molecule type" value="Genomic_DNA"/>
</dbReference>
<dbReference type="STRING" id="1844972.A7K91_13610"/>
<protein>
    <submittedName>
        <fullName evidence="1">Uncharacterized protein</fullName>
    </submittedName>
</protein>
<name>A0A1A5YJ29_9BACL</name>
<evidence type="ECO:0000313" key="1">
    <source>
        <dbReference type="EMBL" id="OBR65616.1"/>
    </source>
</evidence>
<accession>A0A1A5YJ29</accession>
<reference evidence="1 2" key="1">
    <citation type="submission" date="2016-05" db="EMBL/GenBank/DDBJ databases">
        <title>Paenibacillus oryzae. sp. nov., isolated from the rice root.</title>
        <authorList>
            <person name="Zhang J."/>
            <person name="Zhang X."/>
        </authorList>
    </citation>
    <scope>NUCLEOTIDE SEQUENCE [LARGE SCALE GENOMIC DNA]</scope>
    <source>
        <strain evidence="1 2">1DrF-4</strain>
    </source>
</reference>